<evidence type="ECO:0000256" key="1">
    <source>
        <dbReference type="SAM" id="Phobius"/>
    </source>
</evidence>
<proteinExistence type="predicted"/>
<feature type="transmembrane region" description="Helical" evidence="1">
    <location>
        <begin position="94"/>
        <end position="112"/>
    </location>
</feature>
<protein>
    <submittedName>
        <fullName evidence="2">Uncharacterized protein</fullName>
    </submittedName>
</protein>
<gene>
    <name evidence="2" type="ORF">MettiDRAFT_3018</name>
</gene>
<dbReference type="Proteomes" id="UP000019483">
    <property type="component" value="Unassembled WGS sequence"/>
</dbReference>
<evidence type="ECO:0000313" key="2">
    <source>
        <dbReference type="EMBL" id="ETA69516.1"/>
    </source>
</evidence>
<keyword evidence="1" id="KW-1133">Transmembrane helix</keyword>
<name>W9E1N2_METTI</name>
<dbReference type="OrthoDB" id="126228at2157"/>
<comment type="caution">
    <text evidence="2">The sequence shown here is derived from an EMBL/GenBank/DDBJ whole genome shotgun (WGS) entry which is preliminary data.</text>
</comment>
<evidence type="ECO:0000313" key="3">
    <source>
        <dbReference type="Proteomes" id="UP000019483"/>
    </source>
</evidence>
<dbReference type="EMBL" id="AZAJ01000001">
    <property type="protein sequence ID" value="ETA69516.1"/>
    <property type="molecule type" value="Genomic_DNA"/>
</dbReference>
<keyword evidence="3" id="KW-1185">Reference proteome</keyword>
<dbReference type="RefSeq" id="WP_023846647.1">
    <property type="nucleotide sequence ID" value="NZ_AZAJ01000001.1"/>
</dbReference>
<sequence length="116" mass="12878">MIFTLAVTLLIPSAAAAENITISFSDLQLGRNIDIEVYQPTANGSKLVGQTNSTGSLQLDTGSDYVFIIRPAEDVWFQNPLNALELLRLEMPTFLAYLLWAFVITGGFYVVYKRLT</sequence>
<reference evidence="2 3" key="1">
    <citation type="submission" date="2013-08" db="EMBL/GenBank/DDBJ databases">
        <authorList>
            <consortium name="DOE Joint Genome Institute"/>
            <person name="Eisen J."/>
            <person name="Huntemann M."/>
            <person name="Han J."/>
            <person name="Chen A."/>
            <person name="Kyrpides N."/>
            <person name="Mavromatis K."/>
            <person name="Markowitz V."/>
            <person name="Palaniappan K."/>
            <person name="Ivanova N."/>
            <person name="Schaumberg A."/>
            <person name="Pati A."/>
            <person name="Liolios K."/>
            <person name="Nordberg H.P."/>
            <person name="Cantor M.N."/>
            <person name="Hua S.X."/>
            <person name="Woyke T."/>
        </authorList>
    </citation>
    <scope>NUCLEOTIDE SEQUENCE [LARGE SCALE GENOMIC DNA]</scope>
    <source>
        <strain evidence="2 3">DSM 2278</strain>
    </source>
</reference>
<keyword evidence="1" id="KW-0812">Transmembrane</keyword>
<keyword evidence="1" id="KW-0472">Membrane</keyword>
<dbReference type="AlphaFoldDB" id="W9E1N2"/>
<dbReference type="STRING" id="1090322.MettiDRAFT_3018"/>
<organism evidence="2 3">
    <name type="scientific">Methanolobus tindarius DSM 2278</name>
    <dbReference type="NCBI Taxonomy" id="1090322"/>
    <lineage>
        <taxon>Archaea</taxon>
        <taxon>Methanobacteriati</taxon>
        <taxon>Methanobacteriota</taxon>
        <taxon>Stenosarchaea group</taxon>
        <taxon>Methanomicrobia</taxon>
        <taxon>Methanosarcinales</taxon>
        <taxon>Methanosarcinaceae</taxon>
        <taxon>Methanolobus</taxon>
    </lineage>
</organism>
<accession>W9E1N2</accession>